<sequence length="344" mass="38575">MRITIKYEASWRNSFLDGSNNEPLPKGGRGFVGSMTNLSKRNSDGKYPNFIERKVSHDTVMGVLNRLIGDQRKLYQSREAKNYFFADIENQVSFENNHDQSKPINSEMVYIRNITGSTDQNSFTGMIKGNDPIFSSDYSNAFWGIITLNFDALCQFIINPDYTVENQRLFDPVSVLSQLEQLNKLKAVEVVNHVESALSVLKASFPDAEYVSGKGLINPIMFYCSALYLQLSRLSEHCDLSNALTKSGGISGISKRGFTAKDFMDRFTTGSKKPIWGNPYMLKEKRKGEGEVTSLLTKANGTLEINLNIPQEKALELKDMIEAAGVSSFYLGKKGLAYVDNLRI</sequence>
<keyword evidence="3" id="KW-1185">Reference proteome</keyword>
<dbReference type="AlphaFoldDB" id="A0A1R4H3B7"/>
<dbReference type="InterPro" id="IPR045374">
    <property type="entry name" value="Cas5fv_helical"/>
</dbReference>
<dbReference type="OrthoDB" id="8549952at2"/>
<protein>
    <recommendedName>
        <fullName evidence="1">Cas5fv helical domain-containing protein</fullName>
    </recommendedName>
</protein>
<evidence type="ECO:0000313" key="3">
    <source>
        <dbReference type="Proteomes" id="UP000195667"/>
    </source>
</evidence>
<proteinExistence type="predicted"/>
<gene>
    <name evidence="2" type="ORF">CRENPOLYSF1_1540013</name>
</gene>
<name>A0A1R4H3B7_9GAMM</name>
<reference evidence="3" key="1">
    <citation type="submission" date="2017-02" db="EMBL/GenBank/DDBJ databases">
        <authorList>
            <person name="Daims H."/>
        </authorList>
    </citation>
    <scope>NUCLEOTIDE SEQUENCE [LARGE SCALE GENOMIC DNA]</scope>
</reference>
<accession>A0A1R4H3B7</accession>
<evidence type="ECO:0000313" key="2">
    <source>
        <dbReference type="EMBL" id="SJM90748.1"/>
    </source>
</evidence>
<dbReference type="CDD" id="cd21143">
    <property type="entry name" value="Cas5fv"/>
    <property type="match status" value="1"/>
</dbReference>
<dbReference type="RefSeq" id="WP_087142671.1">
    <property type="nucleotide sequence ID" value="NZ_FUKI01000062.1"/>
</dbReference>
<evidence type="ECO:0000259" key="1">
    <source>
        <dbReference type="Pfam" id="PF20158"/>
    </source>
</evidence>
<dbReference type="Proteomes" id="UP000195667">
    <property type="component" value="Unassembled WGS sequence"/>
</dbReference>
<feature type="domain" description="Cas5fv helical" evidence="1">
    <location>
        <begin position="117"/>
        <end position="273"/>
    </location>
</feature>
<organism evidence="2 3">
    <name type="scientific">Crenothrix polyspora</name>
    <dbReference type="NCBI Taxonomy" id="360316"/>
    <lineage>
        <taxon>Bacteria</taxon>
        <taxon>Pseudomonadati</taxon>
        <taxon>Pseudomonadota</taxon>
        <taxon>Gammaproteobacteria</taxon>
        <taxon>Methylococcales</taxon>
        <taxon>Crenotrichaceae</taxon>
        <taxon>Crenothrix</taxon>
    </lineage>
</organism>
<dbReference type="EMBL" id="FUKI01000062">
    <property type="protein sequence ID" value="SJM90748.1"/>
    <property type="molecule type" value="Genomic_DNA"/>
</dbReference>
<dbReference type="Pfam" id="PF20158">
    <property type="entry name" value="Cas5fv_helical"/>
    <property type="match status" value="1"/>
</dbReference>
<dbReference type="InterPro" id="IPR047583">
    <property type="entry name" value="Cas5fv"/>
</dbReference>